<keyword evidence="3" id="KW-1185">Reference proteome</keyword>
<organism evidence="2 3">
    <name type="scientific">Quillaja saponaria</name>
    <name type="common">Soap bark tree</name>
    <dbReference type="NCBI Taxonomy" id="32244"/>
    <lineage>
        <taxon>Eukaryota</taxon>
        <taxon>Viridiplantae</taxon>
        <taxon>Streptophyta</taxon>
        <taxon>Embryophyta</taxon>
        <taxon>Tracheophyta</taxon>
        <taxon>Spermatophyta</taxon>
        <taxon>Magnoliopsida</taxon>
        <taxon>eudicotyledons</taxon>
        <taxon>Gunneridae</taxon>
        <taxon>Pentapetalae</taxon>
        <taxon>rosids</taxon>
        <taxon>fabids</taxon>
        <taxon>Fabales</taxon>
        <taxon>Quillajaceae</taxon>
        <taxon>Quillaja</taxon>
    </lineage>
</organism>
<feature type="region of interest" description="Disordered" evidence="1">
    <location>
        <begin position="76"/>
        <end position="119"/>
    </location>
</feature>
<dbReference type="EMBL" id="JARAOO010000014">
    <property type="protein sequence ID" value="KAJ7942780.1"/>
    <property type="molecule type" value="Genomic_DNA"/>
</dbReference>
<sequence length="230" mass="25194">MMVAQKPGRPRVIRENMGAKYTRKDMLNKGPSKFGSKLDILTDNISNLPIAHSNFDMLSFAAQGLSSSKIPVVDKSKHLKAKSTKIKNPSNQRPKSQSKPRSKIHADKKPSSSTKPSQISLNLDVPACFNFSDSNEIAKGHSEFLAFNEKWHATILPTVLTDITNVDPMSSNLPLPKPPDLDVAWDGGTNPRKKGLLSDCSDVELLYVDLMLEALPLAVVVMSEVAMENG</sequence>
<comment type="caution">
    <text evidence="2">The sequence shown here is derived from an EMBL/GenBank/DDBJ whole genome shotgun (WGS) entry which is preliminary data.</text>
</comment>
<proteinExistence type="predicted"/>
<gene>
    <name evidence="2" type="ORF">O6P43_032405</name>
</gene>
<name>A0AAD7P5L8_QUISA</name>
<reference evidence="2" key="1">
    <citation type="journal article" date="2023" name="Science">
        <title>Elucidation of the pathway for biosynthesis of saponin adjuvants from the soapbark tree.</title>
        <authorList>
            <person name="Reed J."/>
            <person name="Orme A."/>
            <person name="El-Demerdash A."/>
            <person name="Owen C."/>
            <person name="Martin L.B.B."/>
            <person name="Misra R.C."/>
            <person name="Kikuchi S."/>
            <person name="Rejzek M."/>
            <person name="Martin A.C."/>
            <person name="Harkess A."/>
            <person name="Leebens-Mack J."/>
            <person name="Louveau T."/>
            <person name="Stephenson M.J."/>
            <person name="Osbourn A."/>
        </authorList>
    </citation>
    <scope>NUCLEOTIDE SEQUENCE</scope>
    <source>
        <strain evidence="2">S10</strain>
    </source>
</reference>
<evidence type="ECO:0000256" key="1">
    <source>
        <dbReference type="SAM" id="MobiDB-lite"/>
    </source>
</evidence>
<evidence type="ECO:0000313" key="2">
    <source>
        <dbReference type="EMBL" id="KAJ7942780.1"/>
    </source>
</evidence>
<accession>A0AAD7P5L8</accession>
<dbReference type="AlphaFoldDB" id="A0AAD7P5L8"/>
<protein>
    <submittedName>
        <fullName evidence="2">Uncharacterized protein</fullName>
    </submittedName>
</protein>
<dbReference type="Proteomes" id="UP001163823">
    <property type="component" value="Chromosome 14"/>
</dbReference>
<dbReference type="KEGG" id="qsa:O6P43_032405"/>
<evidence type="ECO:0000313" key="3">
    <source>
        <dbReference type="Proteomes" id="UP001163823"/>
    </source>
</evidence>
<feature type="compositionally biased region" description="Polar residues" evidence="1">
    <location>
        <begin position="86"/>
        <end position="95"/>
    </location>
</feature>